<feature type="transmembrane region" description="Helical" evidence="1">
    <location>
        <begin position="7"/>
        <end position="34"/>
    </location>
</feature>
<keyword evidence="1" id="KW-1133">Transmembrane helix</keyword>
<evidence type="ECO:0008006" key="4">
    <source>
        <dbReference type="Google" id="ProtNLM"/>
    </source>
</evidence>
<reference evidence="2 3" key="1">
    <citation type="submission" date="2024-09" db="EMBL/GenBank/DDBJ databases">
        <authorList>
            <person name="Sun Q."/>
            <person name="Mori K."/>
        </authorList>
    </citation>
    <scope>NUCLEOTIDE SEQUENCE [LARGE SCALE GENOMIC DNA]</scope>
    <source>
        <strain evidence="2 3">NCAIM B.02529</strain>
    </source>
</reference>
<keyword evidence="3" id="KW-1185">Reference proteome</keyword>
<organism evidence="2 3">
    <name type="scientific">Pontibacillus salicampi</name>
    <dbReference type="NCBI Taxonomy" id="1449801"/>
    <lineage>
        <taxon>Bacteria</taxon>
        <taxon>Bacillati</taxon>
        <taxon>Bacillota</taxon>
        <taxon>Bacilli</taxon>
        <taxon>Bacillales</taxon>
        <taxon>Bacillaceae</taxon>
        <taxon>Pontibacillus</taxon>
    </lineage>
</organism>
<sequence length="117" mass="13251">MKRLGLWLFTVFFFTAGVMHFIVVDSFVTIVPAALPAKEWIVYVTGVMEIVLAIGLLLPNTRRISGKMIALFLVLVFPANIYSAIAGIPATVNPMFLWIRLLFQPLLIWWVWAVSKE</sequence>
<protein>
    <recommendedName>
        <fullName evidence="4">DoxX family membrane protein</fullName>
    </recommendedName>
</protein>
<dbReference type="PANTHER" id="PTHR36974">
    <property type="entry name" value="MEMBRANE PROTEIN-RELATED"/>
    <property type="match status" value="1"/>
</dbReference>
<dbReference type="RefSeq" id="WP_377347030.1">
    <property type="nucleotide sequence ID" value="NZ_JBHLTP010000007.1"/>
</dbReference>
<evidence type="ECO:0000256" key="1">
    <source>
        <dbReference type="SAM" id="Phobius"/>
    </source>
</evidence>
<feature type="transmembrane region" description="Helical" evidence="1">
    <location>
        <begin position="40"/>
        <end position="58"/>
    </location>
</feature>
<name>A0ABV6LN21_9BACI</name>
<dbReference type="PANTHER" id="PTHR36974:SF1">
    <property type="entry name" value="DOXX FAMILY MEMBRANE PROTEIN"/>
    <property type="match status" value="1"/>
</dbReference>
<proteinExistence type="predicted"/>
<feature type="transmembrane region" description="Helical" evidence="1">
    <location>
        <begin position="70"/>
        <end position="89"/>
    </location>
</feature>
<dbReference type="EMBL" id="JBHLTP010000007">
    <property type="protein sequence ID" value="MFC0523777.1"/>
    <property type="molecule type" value="Genomic_DNA"/>
</dbReference>
<dbReference type="Proteomes" id="UP001589836">
    <property type="component" value="Unassembled WGS sequence"/>
</dbReference>
<evidence type="ECO:0000313" key="2">
    <source>
        <dbReference type="EMBL" id="MFC0523777.1"/>
    </source>
</evidence>
<comment type="caution">
    <text evidence="2">The sequence shown here is derived from an EMBL/GenBank/DDBJ whole genome shotgun (WGS) entry which is preliminary data.</text>
</comment>
<feature type="transmembrane region" description="Helical" evidence="1">
    <location>
        <begin position="95"/>
        <end position="114"/>
    </location>
</feature>
<accession>A0ABV6LN21</accession>
<keyword evidence="1" id="KW-0472">Membrane</keyword>
<evidence type="ECO:0000313" key="3">
    <source>
        <dbReference type="Proteomes" id="UP001589836"/>
    </source>
</evidence>
<gene>
    <name evidence="2" type="ORF">ACFFGV_09385</name>
</gene>
<keyword evidence="1" id="KW-0812">Transmembrane</keyword>